<evidence type="ECO:0000256" key="1">
    <source>
        <dbReference type="SAM" id="MobiDB-lite"/>
    </source>
</evidence>
<accession>A0A0C2ND51</accession>
<reference evidence="2 3" key="1">
    <citation type="journal article" date="2014" name="Genome Biol. Evol.">
        <title>The genome of the myxosporean Thelohanellus kitauei shows adaptations to nutrient acquisition within its fish host.</title>
        <authorList>
            <person name="Yang Y."/>
            <person name="Xiong J."/>
            <person name="Zhou Z."/>
            <person name="Huo F."/>
            <person name="Miao W."/>
            <person name="Ran C."/>
            <person name="Liu Y."/>
            <person name="Zhang J."/>
            <person name="Feng J."/>
            <person name="Wang M."/>
            <person name="Wang M."/>
            <person name="Wang L."/>
            <person name="Yao B."/>
        </authorList>
    </citation>
    <scope>NUCLEOTIDE SEQUENCE [LARGE SCALE GENOMIC DNA]</scope>
    <source>
        <strain evidence="2">Wuqing</strain>
    </source>
</reference>
<protein>
    <submittedName>
        <fullName evidence="2">Uncharacterized protein</fullName>
    </submittedName>
</protein>
<evidence type="ECO:0000313" key="3">
    <source>
        <dbReference type="Proteomes" id="UP000031668"/>
    </source>
</evidence>
<sequence>MAPSALSLDTSEQDTNPSEARDFSTDRPTSHKTRNKHPDYNKPLPPIPIVNSNEEVAPSKFRQSVNLDTSESRAMKTIPLESSSSLFASRQRHYSFPDYNQPLPAIPMDDLKEQLVC</sequence>
<name>A0A0C2ND51_THEKT</name>
<gene>
    <name evidence="2" type="ORF">RF11_05549</name>
</gene>
<feature type="compositionally biased region" description="Basic and acidic residues" evidence="1">
    <location>
        <begin position="19"/>
        <end position="29"/>
    </location>
</feature>
<feature type="compositionally biased region" description="Polar residues" evidence="1">
    <location>
        <begin position="7"/>
        <end position="18"/>
    </location>
</feature>
<keyword evidence="3" id="KW-1185">Reference proteome</keyword>
<evidence type="ECO:0000313" key="2">
    <source>
        <dbReference type="EMBL" id="KII74225.1"/>
    </source>
</evidence>
<proteinExistence type="predicted"/>
<dbReference type="Proteomes" id="UP000031668">
    <property type="component" value="Unassembled WGS sequence"/>
</dbReference>
<comment type="caution">
    <text evidence="2">The sequence shown here is derived from an EMBL/GenBank/DDBJ whole genome shotgun (WGS) entry which is preliminary data.</text>
</comment>
<organism evidence="2 3">
    <name type="scientific">Thelohanellus kitauei</name>
    <name type="common">Myxosporean</name>
    <dbReference type="NCBI Taxonomy" id="669202"/>
    <lineage>
        <taxon>Eukaryota</taxon>
        <taxon>Metazoa</taxon>
        <taxon>Cnidaria</taxon>
        <taxon>Myxozoa</taxon>
        <taxon>Myxosporea</taxon>
        <taxon>Bivalvulida</taxon>
        <taxon>Platysporina</taxon>
        <taxon>Myxobolidae</taxon>
        <taxon>Thelohanellus</taxon>
    </lineage>
</organism>
<dbReference type="AlphaFoldDB" id="A0A0C2ND51"/>
<feature type="region of interest" description="Disordered" evidence="1">
    <location>
        <begin position="1"/>
        <end position="62"/>
    </location>
</feature>
<dbReference type="EMBL" id="JWZT01000497">
    <property type="protein sequence ID" value="KII74225.1"/>
    <property type="molecule type" value="Genomic_DNA"/>
</dbReference>